<dbReference type="AlphaFoldDB" id="A0AAV5F3B4"/>
<dbReference type="InterPro" id="IPR008999">
    <property type="entry name" value="Actin-crosslinking"/>
</dbReference>
<dbReference type="Pfam" id="PF04601">
    <property type="entry name" value="DUF569"/>
    <property type="match status" value="1"/>
</dbReference>
<dbReference type="CDD" id="cd23340">
    <property type="entry name" value="beta-trefoil_FSCN_ACP-like"/>
    <property type="match status" value="1"/>
</dbReference>
<feature type="domain" description="DUF569" evidence="1">
    <location>
        <begin position="3"/>
        <end position="139"/>
    </location>
</feature>
<evidence type="ECO:0000313" key="4">
    <source>
        <dbReference type="Proteomes" id="UP001054889"/>
    </source>
</evidence>
<protein>
    <recommendedName>
        <fullName evidence="5">DUF569 domain-containing protein</fullName>
    </recommendedName>
</protein>
<proteinExistence type="predicted"/>
<dbReference type="Pfam" id="PF22932">
    <property type="entry name" value="Ubiq_DUF_assoc"/>
    <property type="match status" value="1"/>
</dbReference>
<name>A0AAV5F3B4_ELECO</name>
<organism evidence="3 4">
    <name type="scientific">Eleusine coracana subsp. coracana</name>
    <dbReference type="NCBI Taxonomy" id="191504"/>
    <lineage>
        <taxon>Eukaryota</taxon>
        <taxon>Viridiplantae</taxon>
        <taxon>Streptophyta</taxon>
        <taxon>Embryophyta</taxon>
        <taxon>Tracheophyta</taxon>
        <taxon>Spermatophyta</taxon>
        <taxon>Magnoliopsida</taxon>
        <taxon>Liliopsida</taxon>
        <taxon>Poales</taxon>
        <taxon>Poaceae</taxon>
        <taxon>PACMAD clade</taxon>
        <taxon>Chloridoideae</taxon>
        <taxon>Cynodonteae</taxon>
        <taxon>Eleusininae</taxon>
        <taxon>Eleusine</taxon>
    </lineage>
</organism>
<evidence type="ECO:0000259" key="2">
    <source>
        <dbReference type="Pfam" id="PF22932"/>
    </source>
</evidence>
<comment type="caution">
    <text evidence="3">The sequence shown here is derived from an EMBL/GenBank/DDBJ whole genome shotgun (WGS) entry which is preliminary data.</text>
</comment>
<sequence>MALELFPDGEHVRLQSRDRRGMYLHADEDAVGVSLSPVRASLSAAWQVLRVQRGDVTFVLLHNAAYGRYLKATNEAAPRGHVGHRVVQGVYNEEQDEADLCWIPARVAEGDDKILLRHVSHRLLRGNGKYCWWRTGVSVGDYLDPDTMAQWVVESVPRRRSSLHLPLPQDEHERPQSLWDRILCIPPPVALQRTIRFVQAANDGTFDPNGWTEIQFQGRSVYNVRRAVARIIAENVTDIKLCMRAGNLGPLFPLGADLPRNQDPIDIIVLSYWAPALQTTSCAYYFLKYSQQMNDVEKPRNFELSAPFSVTKASYDDDTGKLSCVVAAADDASYKGTGKHTDSVADDDTGKQPYLVAAADACLLFHVAVGPFVGLDLGRTPRRILLVAHGFVPAHVVPQRDVAPCASPTAASISWASPVPPPVTWMKPS</sequence>
<evidence type="ECO:0008006" key="5">
    <source>
        <dbReference type="Google" id="ProtNLM"/>
    </source>
</evidence>
<dbReference type="InterPro" id="IPR007679">
    <property type="entry name" value="DUF569"/>
</dbReference>
<reference evidence="3" key="1">
    <citation type="journal article" date="2018" name="DNA Res.">
        <title>Multiple hybrid de novo genome assembly of finger millet, an orphan allotetraploid crop.</title>
        <authorList>
            <person name="Hatakeyama M."/>
            <person name="Aluri S."/>
            <person name="Balachadran M.T."/>
            <person name="Sivarajan S.R."/>
            <person name="Patrignani A."/>
            <person name="Gruter S."/>
            <person name="Poveda L."/>
            <person name="Shimizu-Inatsugi R."/>
            <person name="Baeten J."/>
            <person name="Francoijs K.J."/>
            <person name="Nataraja K.N."/>
            <person name="Reddy Y.A.N."/>
            <person name="Phadnis S."/>
            <person name="Ravikumar R.L."/>
            <person name="Schlapbach R."/>
            <person name="Sreeman S.M."/>
            <person name="Shimizu K.K."/>
        </authorList>
    </citation>
    <scope>NUCLEOTIDE SEQUENCE</scope>
</reference>
<reference evidence="3" key="2">
    <citation type="submission" date="2021-12" db="EMBL/GenBank/DDBJ databases">
        <title>Resequencing data analysis of finger millet.</title>
        <authorList>
            <person name="Hatakeyama M."/>
            <person name="Aluri S."/>
            <person name="Balachadran M.T."/>
            <person name="Sivarajan S.R."/>
            <person name="Poveda L."/>
            <person name="Shimizu-Inatsugi R."/>
            <person name="Schlapbach R."/>
            <person name="Sreeman S.M."/>
            <person name="Shimizu K.K."/>
        </authorList>
    </citation>
    <scope>NUCLEOTIDE SEQUENCE</scope>
</reference>
<dbReference type="PANTHER" id="PTHR31205">
    <property type="entry name" value="ACTIN CROSS-LINKING PROTEIN (DUF569)"/>
    <property type="match status" value="1"/>
</dbReference>
<dbReference type="PANTHER" id="PTHR31205:SF3">
    <property type="entry name" value="OS06G0161100 PROTEIN"/>
    <property type="match status" value="1"/>
</dbReference>
<gene>
    <name evidence="3" type="primary">gb17818</name>
    <name evidence="3" type="ORF">PR202_gb17818</name>
</gene>
<keyword evidence="4" id="KW-1185">Reference proteome</keyword>
<dbReference type="InterPro" id="IPR054726">
    <property type="entry name" value="Ubiq_DUF569-assoc"/>
</dbReference>
<accession>A0AAV5F3B4</accession>
<evidence type="ECO:0000259" key="1">
    <source>
        <dbReference type="Pfam" id="PF04601"/>
    </source>
</evidence>
<dbReference type="Proteomes" id="UP001054889">
    <property type="component" value="Unassembled WGS sequence"/>
</dbReference>
<feature type="domain" description="DUF569" evidence="2">
    <location>
        <begin position="192"/>
        <end position="270"/>
    </location>
</feature>
<dbReference type="EMBL" id="BQKI01000081">
    <property type="protein sequence ID" value="GJN29582.1"/>
    <property type="molecule type" value="Genomic_DNA"/>
</dbReference>
<evidence type="ECO:0000313" key="3">
    <source>
        <dbReference type="EMBL" id="GJN29582.1"/>
    </source>
</evidence>
<dbReference type="SUPFAM" id="SSF50405">
    <property type="entry name" value="Actin-crosslinking proteins"/>
    <property type="match status" value="1"/>
</dbReference>